<name>A0A1S1R056_9ACTN</name>
<accession>A0A1S1R056</accession>
<dbReference type="InterPro" id="IPR029479">
    <property type="entry name" value="Nitroreductase"/>
</dbReference>
<dbReference type="PANTHER" id="PTHR23026:SF90">
    <property type="entry name" value="IODOTYROSINE DEIODINASE 1"/>
    <property type="match status" value="1"/>
</dbReference>
<evidence type="ECO:0000256" key="4">
    <source>
        <dbReference type="SAM" id="MobiDB-lite"/>
    </source>
</evidence>
<reference evidence="7" key="1">
    <citation type="submission" date="2016-07" db="EMBL/GenBank/DDBJ databases">
        <title>Sequence Frankia sp. strain CcI1.17.</title>
        <authorList>
            <person name="Ghodhbane-Gtari F."/>
            <person name="Swanson E."/>
            <person name="Gueddou A."/>
            <person name="Morris K."/>
            <person name="Hezbri K."/>
            <person name="Ktari A."/>
            <person name="Nouioui I."/>
            <person name="Abebe-Akele F."/>
            <person name="Simpson S."/>
            <person name="Thomas K."/>
            <person name="Gtari M."/>
            <person name="Tisa L.S."/>
            <person name="Hurst S."/>
        </authorList>
    </citation>
    <scope>NUCLEOTIDE SEQUENCE [LARGE SCALE GENOMIC DNA]</scope>
    <source>
        <strain evidence="7">Cc1.17</strain>
    </source>
</reference>
<keyword evidence="1" id="KW-0285">Flavoprotein</keyword>
<dbReference type="SUPFAM" id="SSF55469">
    <property type="entry name" value="FMN-dependent nitroreductase-like"/>
    <property type="match status" value="1"/>
</dbReference>
<dbReference type="CDD" id="cd02062">
    <property type="entry name" value="Nitro_FMN_reductase"/>
    <property type="match status" value="1"/>
</dbReference>
<keyword evidence="3" id="KW-0560">Oxidoreductase</keyword>
<dbReference type="Gene3D" id="3.40.109.10">
    <property type="entry name" value="NADH Oxidase"/>
    <property type="match status" value="1"/>
</dbReference>
<dbReference type="EMBL" id="MBLM01000080">
    <property type="protein sequence ID" value="OHV40333.1"/>
    <property type="molecule type" value="Genomic_DNA"/>
</dbReference>
<dbReference type="InterPro" id="IPR000415">
    <property type="entry name" value="Nitroreductase-like"/>
</dbReference>
<feature type="domain" description="Nitroreductase" evidence="5">
    <location>
        <begin position="31"/>
        <end position="204"/>
    </location>
</feature>
<evidence type="ECO:0000256" key="3">
    <source>
        <dbReference type="ARBA" id="ARBA00023002"/>
    </source>
</evidence>
<dbReference type="GO" id="GO:0016491">
    <property type="term" value="F:oxidoreductase activity"/>
    <property type="evidence" value="ECO:0007669"/>
    <property type="project" value="UniProtKB-KW"/>
</dbReference>
<dbReference type="InterPro" id="IPR050627">
    <property type="entry name" value="Nitroreductase/BluB"/>
</dbReference>
<dbReference type="Proteomes" id="UP000179627">
    <property type="component" value="Unassembled WGS sequence"/>
</dbReference>
<dbReference type="AlphaFoldDB" id="A0A1S1R056"/>
<comment type="caution">
    <text evidence="6">The sequence shown here is derived from an EMBL/GenBank/DDBJ whole genome shotgun (WGS) entry which is preliminary data.</text>
</comment>
<dbReference type="PANTHER" id="PTHR23026">
    <property type="entry name" value="NADPH NITROREDUCTASE"/>
    <property type="match status" value="1"/>
</dbReference>
<organism evidence="6 7">
    <name type="scientific">Parafrankia colletiae</name>
    <dbReference type="NCBI Taxonomy" id="573497"/>
    <lineage>
        <taxon>Bacteria</taxon>
        <taxon>Bacillati</taxon>
        <taxon>Actinomycetota</taxon>
        <taxon>Actinomycetes</taxon>
        <taxon>Frankiales</taxon>
        <taxon>Frankiaceae</taxon>
        <taxon>Parafrankia</taxon>
    </lineage>
</organism>
<keyword evidence="2" id="KW-0288">FMN</keyword>
<dbReference type="OrthoDB" id="3774920at2"/>
<evidence type="ECO:0000256" key="1">
    <source>
        <dbReference type="ARBA" id="ARBA00022630"/>
    </source>
</evidence>
<evidence type="ECO:0000256" key="2">
    <source>
        <dbReference type="ARBA" id="ARBA00022643"/>
    </source>
</evidence>
<keyword evidence="7" id="KW-1185">Reference proteome</keyword>
<feature type="region of interest" description="Disordered" evidence="4">
    <location>
        <begin position="96"/>
        <end position="116"/>
    </location>
</feature>
<protein>
    <submittedName>
        <fullName evidence="6">Nitroreductase</fullName>
    </submittedName>
</protein>
<feature type="region of interest" description="Disordered" evidence="4">
    <location>
        <begin position="232"/>
        <end position="260"/>
    </location>
</feature>
<evidence type="ECO:0000313" key="7">
    <source>
        <dbReference type="Proteomes" id="UP000179627"/>
    </source>
</evidence>
<proteinExistence type="predicted"/>
<sequence>MSAGRESGAAETTWAAPLPADTVGLLEGLTTTRAIRRYTDEPVPRQALRAMLFAATRAPSGSNRQPFRFIVLTDGPKAAAAKTLIGQAARRVWSGKRQTDGYDSGSGAQTDSPKARTARAMQQFVDEFERIPVVILPCLVRYRDPTPSEGASVYPACQNLLLAARALGYGGAFTGWNFAVDAELRDLLGVPDDTFVAGTITLGRPAGRHGPVRRRPLAELVYEEEWGGVADWALDPPGTEHTSAGPPRPATPARRGEGPR</sequence>
<evidence type="ECO:0000313" key="6">
    <source>
        <dbReference type="EMBL" id="OHV40333.1"/>
    </source>
</evidence>
<dbReference type="Pfam" id="PF00881">
    <property type="entry name" value="Nitroreductase"/>
    <property type="match status" value="1"/>
</dbReference>
<evidence type="ECO:0000259" key="5">
    <source>
        <dbReference type="Pfam" id="PF00881"/>
    </source>
</evidence>
<gene>
    <name evidence="6" type="ORF">CC117_13640</name>
</gene>